<dbReference type="Proteomes" id="UP000595446">
    <property type="component" value="Chromosome"/>
</dbReference>
<dbReference type="EMBL" id="AP024237">
    <property type="protein sequence ID" value="BCO36226.1"/>
    <property type="molecule type" value="Genomic_DNA"/>
</dbReference>
<proteinExistence type="predicted"/>
<reference evidence="2 3" key="1">
    <citation type="submission" date="2020-12" db="EMBL/GenBank/DDBJ databases">
        <title>Complete genome sequence of Mycobacterium heckeshornense JCM 15655T, closely related to a pathogenic non-tuberculous mycobacterial species Mycobacterium xenopi.</title>
        <authorList>
            <person name="Yoshida M."/>
            <person name="Fukano H."/>
            <person name="Asakura T."/>
            <person name="Suzuki M."/>
            <person name="Hoshino Y."/>
        </authorList>
    </citation>
    <scope>NUCLEOTIDE SEQUENCE [LARGE SCALE GENOMIC DNA]</scope>
    <source>
        <strain evidence="2 3">JCM 15655</strain>
    </source>
</reference>
<evidence type="ECO:0000313" key="2">
    <source>
        <dbReference type="EMBL" id="BCO36305.1"/>
    </source>
</evidence>
<dbReference type="RefSeq" id="WP_099869214.1">
    <property type="nucleotide sequence ID" value="NZ_AP024237.1"/>
</dbReference>
<organism evidence="2 3">
    <name type="scientific">Mycobacterium heckeshornense</name>
    <dbReference type="NCBI Taxonomy" id="110505"/>
    <lineage>
        <taxon>Bacteria</taxon>
        <taxon>Bacillati</taxon>
        <taxon>Actinomycetota</taxon>
        <taxon>Actinomycetes</taxon>
        <taxon>Mycobacteriales</taxon>
        <taxon>Mycobacteriaceae</taxon>
        <taxon>Mycobacterium</taxon>
    </lineage>
</organism>
<protein>
    <submittedName>
        <fullName evidence="2">Uncharacterized protein</fullName>
    </submittedName>
</protein>
<gene>
    <name evidence="1" type="ORF">MHEC_26590</name>
    <name evidence="2" type="ORF">MHEC_27380</name>
</gene>
<dbReference type="AlphaFoldDB" id="A0A2G8B781"/>
<evidence type="ECO:0000313" key="1">
    <source>
        <dbReference type="EMBL" id="BCO36226.1"/>
    </source>
</evidence>
<dbReference type="EMBL" id="AP024237">
    <property type="protein sequence ID" value="BCO36305.1"/>
    <property type="molecule type" value="Genomic_DNA"/>
</dbReference>
<keyword evidence="3" id="KW-1185">Reference proteome</keyword>
<name>A0A2G8B781_9MYCO</name>
<evidence type="ECO:0000313" key="3">
    <source>
        <dbReference type="Proteomes" id="UP000595446"/>
    </source>
</evidence>
<accession>A0A2G8B781</accession>
<sequence>MVTVEADVVRVESRLAAGEIACPACGDGVLGGWGYARARQIEGLRDVVRPRRARCRVCMVTHVLLPVTVLLRRAYAAERIWAALIARAQGLGHRRIAADVGVPAATVRGWLRRAAQRLEVIRSWFIGVAVAAGVDVVIPDGTGCAWRDALAAVATATVAIRFRFGAGGLLGAVTPDRVAVAASGGRLLAPRWSPPRR</sequence>